<gene>
    <name evidence="8" type="ORF">VTJ49DRAFT_7306</name>
</gene>
<name>A0ABR3VH99_HUMIN</name>
<comment type="similarity">
    <text evidence="5">Belongs to the SAT4 family.</text>
</comment>
<evidence type="ECO:0000313" key="9">
    <source>
        <dbReference type="Proteomes" id="UP001583172"/>
    </source>
</evidence>
<dbReference type="Proteomes" id="UP001583172">
    <property type="component" value="Unassembled WGS sequence"/>
</dbReference>
<evidence type="ECO:0000313" key="8">
    <source>
        <dbReference type="EMBL" id="KAL1841238.1"/>
    </source>
</evidence>
<reference evidence="8 9" key="1">
    <citation type="journal article" date="2024" name="Commun. Biol.">
        <title>Comparative genomic analysis of thermophilic fungi reveals convergent evolutionary adaptations and gene losses.</title>
        <authorList>
            <person name="Steindorff A.S."/>
            <person name="Aguilar-Pontes M.V."/>
            <person name="Robinson A.J."/>
            <person name="Andreopoulos B."/>
            <person name="LaButti K."/>
            <person name="Kuo A."/>
            <person name="Mondo S."/>
            <person name="Riley R."/>
            <person name="Otillar R."/>
            <person name="Haridas S."/>
            <person name="Lipzen A."/>
            <person name="Grimwood J."/>
            <person name="Schmutz J."/>
            <person name="Clum A."/>
            <person name="Reid I.D."/>
            <person name="Moisan M.C."/>
            <person name="Butler G."/>
            <person name="Nguyen T.T.M."/>
            <person name="Dewar K."/>
            <person name="Conant G."/>
            <person name="Drula E."/>
            <person name="Henrissat B."/>
            <person name="Hansel C."/>
            <person name="Singer S."/>
            <person name="Hutchinson M.I."/>
            <person name="de Vries R.P."/>
            <person name="Natvig D.O."/>
            <person name="Powell A.J."/>
            <person name="Tsang A."/>
            <person name="Grigoriev I.V."/>
        </authorList>
    </citation>
    <scope>NUCLEOTIDE SEQUENCE [LARGE SCALE GENOMIC DNA]</scope>
    <source>
        <strain evidence="8 9">CBS 620.91</strain>
    </source>
</reference>
<organism evidence="8 9">
    <name type="scientific">Humicola insolens</name>
    <name type="common">Soft-rot fungus</name>
    <dbReference type="NCBI Taxonomy" id="85995"/>
    <lineage>
        <taxon>Eukaryota</taxon>
        <taxon>Fungi</taxon>
        <taxon>Dikarya</taxon>
        <taxon>Ascomycota</taxon>
        <taxon>Pezizomycotina</taxon>
        <taxon>Sordariomycetes</taxon>
        <taxon>Sordariomycetidae</taxon>
        <taxon>Sordariales</taxon>
        <taxon>Chaetomiaceae</taxon>
        <taxon>Mycothermus</taxon>
    </lineage>
</organism>
<feature type="domain" description="Rhodopsin" evidence="7">
    <location>
        <begin position="45"/>
        <end position="272"/>
    </location>
</feature>
<dbReference type="PANTHER" id="PTHR33048">
    <property type="entry name" value="PTH11-LIKE INTEGRAL MEMBRANE PROTEIN (AFU_ORTHOLOGUE AFUA_5G11245)"/>
    <property type="match status" value="1"/>
</dbReference>
<evidence type="ECO:0000259" key="7">
    <source>
        <dbReference type="Pfam" id="PF20684"/>
    </source>
</evidence>
<dbReference type="EMBL" id="JAZGSY010000082">
    <property type="protein sequence ID" value="KAL1841238.1"/>
    <property type="molecule type" value="Genomic_DNA"/>
</dbReference>
<sequence>MRGPARPLGRRLDEQQELPPDVNLGPYLNRVIWSLAGLATLFLGLRVYCKLLRKRALWWDDYFLIASWIALIVSIALQTVATTHGLGRLYAYLDDDSISTIAVYSISAGFGSILATCWSKTSFAISLLRIAPHGGGVRMLVWFIIISVNIVLASNGLVQWIQCWPVSKLWHWEMEGSCYPPEVVQKYNTFVAAFSGGMDIVLAILPWKIILTVAINKKEKLGAVIAMSVGVISHHPSHRPLFPTTVHLFIFGTAEPATCIMAASIPVLRTLIPRKTKDPQTVSFIELPEKRKKGALSVALASPASDAAFLDPKQSRKMSTEEQWARISYLEEARVRGSGDERGGSGA</sequence>
<feature type="transmembrane region" description="Helical" evidence="6">
    <location>
        <begin position="190"/>
        <end position="209"/>
    </location>
</feature>
<feature type="transmembrane region" description="Helical" evidence="6">
    <location>
        <begin position="101"/>
        <end position="119"/>
    </location>
</feature>
<keyword evidence="4 6" id="KW-0472">Membrane</keyword>
<evidence type="ECO:0000256" key="3">
    <source>
        <dbReference type="ARBA" id="ARBA00022989"/>
    </source>
</evidence>
<dbReference type="PANTHER" id="PTHR33048:SF42">
    <property type="entry name" value="INTEGRAL MEMBRANE PROTEIN"/>
    <property type="match status" value="1"/>
</dbReference>
<proteinExistence type="inferred from homology"/>
<feature type="transmembrane region" description="Helical" evidence="6">
    <location>
        <begin position="61"/>
        <end position="81"/>
    </location>
</feature>
<evidence type="ECO:0000256" key="5">
    <source>
        <dbReference type="ARBA" id="ARBA00038359"/>
    </source>
</evidence>
<keyword evidence="3 6" id="KW-1133">Transmembrane helix</keyword>
<evidence type="ECO:0000256" key="4">
    <source>
        <dbReference type="ARBA" id="ARBA00023136"/>
    </source>
</evidence>
<dbReference type="InterPro" id="IPR052337">
    <property type="entry name" value="SAT4-like"/>
</dbReference>
<protein>
    <recommendedName>
        <fullName evidence="7">Rhodopsin domain-containing protein</fullName>
    </recommendedName>
</protein>
<evidence type="ECO:0000256" key="6">
    <source>
        <dbReference type="SAM" id="Phobius"/>
    </source>
</evidence>
<accession>A0ABR3VH99</accession>
<keyword evidence="9" id="KW-1185">Reference proteome</keyword>
<evidence type="ECO:0000256" key="2">
    <source>
        <dbReference type="ARBA" id="ARBA00022692"/>
    </source>
</evidence>
<dbReference type="Pfam" id="PF20684">
    <property type="entry name" value="Fung_rhodopsin"/>
    <property type="match status" value="1"/>
</dbReference>
<keyword evidence="2 6" id="KW-0812">Transmembrane</keyword>
<feature type="transmembrane region" description="Helical" evidence="6">
    <location>
        <begin position="31"/>
        <end position="49"/>
    </location>
</feature>
<evidence type="ECO:0000256" key="1">
    <source>
        <dbReference type="ARBA" id="ARBA00004141"/>
    </source>
</evidence>
<dbReference type="InterPro" id="IPR049326">
    <property type="entry name" value="Rhodopsin_dom_fungi"/>
</dbReference>
<comment type="subcellular location">
    <subcellularLocation>
        <location evidence="1">Membrane</location>
        <topology evidence="1">Multi-pass membrane protein</topology>
    </subcellularLocation>
</comment>
<feature type="transmembrane region" description="Helical" evidence="6">
    <location>
        <begin position="140"/>
        <end position="161"/>
    </location>
</feature>
<comment type="caution">
    <text evidence="8">The sequence shown here is derived from an EMBL/GenBank/DDBJ whole genome shotgun (WGS) entry which is preliminary data.</text>
</comment>